<dbReference type="Pfam" id="PF14111">
    <property type="entry name" value="DUF4283"/>
    <property type="match status" value="1"/>
</dbReference>
<dbReference type="EMBL" id="CAMAPF010000006">
    <property type="protein sequence ID" value="CAH9055008.1"/>
    <property type="molecule type" value="Genomic_DNA"/>
</dbReference>
<dbReference type="AlphaFoldDB" id="A0AAV0C0L5"/>
<evidence type="ECO:0000313" key="3">
    <source>
        <dbReference type="EMBL" id="CAH9055008.1"/>
    </source>
</evidence>
<organism evidence="3 4">
    <name type="scientific">Cuscuta epithymum</name>
    <dbReference type="NCBI Taxonomy" id="186058"/>
    <lineage>
        <taxon>Eukaryota</taxon>
        <taxon>Viridiplantae</taxon>
        <taxon>Streptophyta</taxon>
        <taxon>Embryophyta</taxon>
        <taxon>Tracheophyta</taxon>
        <taxon>Spermatophyta</taxon>
        <taxon>Magnoliopsida</taxon>
        <taxon>eudicotyledons</taxon>
        <taxon>Gunneridae</taxon>
        <taxon>Pentapetalae</taxon>
        <taxon>asterids</taxon>
        <taxon>lamiids</taxon>
        <taxon>Solanales</taxon>
        <taxon>Convolvulaceae</taxon>
        <taxon>Cuscuteae</taxon>
        <taxon>Cuscuta</taxon>
        <taxon>Cuscuta subgen. Cuscuta</taxon>
    </lineage>
</organism>
<proteinExistence type="predicted"/>
<feature type="region of interest" description="Disordered" evidence="1">
    <location>
        <begin position="1"/>
        <end position="25"/>
    </location>
</feature>
<sequence>MGLGHSEEELVLDDEDEAEKDPGAASKAVETFPVIGTILTDKVIKFQFFRDRMASLWFPGKGVLIQEIGEKRYLFTFYHSIDRNRVLNDGPWLYDQNLLVLK</sequence>
<dbReference type="InterPro" id="IPR025558">
    <property type="entry name" value="DUF4283"/>
</dbReference>
<protein>
    <recommendedName>
        <fullName evidence="2">DUF4283 domain-containing protein</fullName>
    </recommendedName>
</protein>
<evidence type="ECO:0000313" key="4">
    <source>
        <dbReference type="Proteomes" id="UP001152523"/>
    </source>
</evidence>
<feature type="compositionally biased region" description="Acidic residues" evidence="1">
    <location>
        <begin position="9"/>
        <end position="19"/>
    </location>
</feature>
<evidence type="ECO:0000256" key="1">
    <source>
        <dbReference type="SAM" id="MobiDB-lite"/>
    </source>
</evidence>
<comment type="caution">
    <text evidence="3">The sequence shown here is derived from an EMBL/GenBank/DDBJ whole genome shotgun (WGS) entry which is preliminary data.</text>
</comment>
<reference evidence="3" key="1">
    <citation type="submission" date="2022-07" db="EMBL/GenBank/DDBJ databases">
        <authorList>
            <person name="Macas J."/>
            <person name="Novak P."/>
            <person name="Neumann P."/>
        </authorList>
    </citation>
    <scope>NUCLEOTIDE SEQUENCE</scope>
</reference>
<evidence type="ECO:0000259" key="2">
    <source>
        <dbReference type="Pfam" id="PF14111"/>
    </source>
</evidence>
<gene>
    <name evidence="3" type="ORF">CEPIT_LOCUS729</name>
</gene>
<feature type="domain" description="DUF4283" evidence="2">
    <location>
        <begin position="34"/>
        <end position="102"/>
    </location>
</feature>
<keyword evidence="4" id="KW-1185">Reference proteome</keyword>
<accession>A0AAV0C0L5</accession>
<name>A0AAV0C0L5_9ASTE</name>
<dbReference type="Proteomes" id="UP001152523">
    <property type="component" value="Unassembled WGS sequence"/>
</dbReference>
<feature type="non-terminal residue" evidence="3">
    <location>
        <position position="102"/>
    </location>
</feature>